<accession>A0ABV9SAV5</accession>
<protein>
    <submittedName>
        <fullName evidence="1">Uncharacterized protein</fullName>
    </submittedName>
</protein>
<keyword evidence="2" id="KW-1185">Reference proteome</keyword>
<comment type="caution">
    <text evidence="1">The sequence shown here is derived from an EMBL/GenBank/DDBJ whole genome shotgun (WGS) entry which is preliminary data.</text>
</comment>
<reference evidence="2" key="1">
    <citation type="journal article" date="2019" name="Int. J. Syst. Evol. Microbiol.">
        <title>The Global Catalogue of Microorganisms (GCM) 10K type strain sequencing project: providing services to taxonomists for standard genome sequencing and annotation.</title>
        <authorList>
            <consortium name="The Broad Institute Genomics Platform"/>
            <consortium name="The Broad Institute Genome Sequencing Center for Infectious Disease"/>
            <person name="Wu L."/>
            <person name="Ma J."/>
        </authorList>
    </citation>
    <scope>NUCLEOTIDE SEQUENCE [LARGE SCALE GENOMIC DNA]</scope>
    <source>
        <strain evidence="2">ZS-22-S1</strain>
    </source>
</reference>
<name>A0ABV9SAV5_9PSEU</name>
<evidence type="ECO:0000313" key="2">
    <source>
        <dbReference type="Proteomes" id="UP001595859"/>
    </source>
</evidence>
<gene>
    <name evidence="1" type="ORF">ACFPCV_25810</name>
</gene>
<dbReference type="Proteomes" id="UP001595859">
    <property type="component" value="Unassembled WGS sequence"/>
</dbReference>
<proteinExistence type="predicted"/>
<dbReference type="RefSeq" id="WP_378058919.1">
    <property type="nucleotide sequence ID" value="NZ_JBHSIS010000014.1"/>
</dbReference>
<dbReference type="EMBL" id="JBHSIS010000014">
    <property type="protein sequence ID" value="MFC4856929.1"/>
    <property type="molecule type" value="Genomic_DNA"/>
</dbReference>
<organism evidence="1 2">
    <name type="scientific">Actinophytocola glycyrrhizae</name>
    <dbReference type="NCBI Taxonomy" id="2044873"/>
    <lineage>
        <taxon>Bacteria</taxon>
        <taxon>Bacillati</taxon>
        <taxon>Actinomycetota</taxon>
        <taxon>Actinomycetes</taxon>
        <taxon>Pseudonocardiales</taxon>
        <taxon>Pseudonocardiaceae</taxon>
    </lineage>
</organism>
<sequence>MSTEVGSAVDRGTTADALRFELNTGNALGTGSVKWHYQKAVDQFNRLSEWLDDVRKGNIVAGDADITVAKTEAGDLWDTLNTSDRTGNVVADIKAKDASGNRHFRNTLKKATGRAAVSYLTAAEFDYDARGEPTQKGPAKFTARGFIAVDLLGFGVNVRNGGVGDAVFDLFDVTGIGRQYLGMPQCPPSGCVA</sequence>
<evidence type="ECO:0000313" key="1">
    <source>
        <dbReference type="EMBL" id="MFC4856929.1"/>
    </source>
</evidence>